<sequence>MTLQDIQASFSQQQWGHVPLNVDSIPSEYAYFTPNDGQKRTFQTTARREALTVWDQFGVLFRVALPQSNFQQDFIDYVQMNQTVWHIYSTTTNGNSNAPRIPYPPYIQEVQTGVSELTVLGNNFTMYVSNVVEYFVQNLSMTFNGEFPLNNTMFGLRNYGFACIDNQLDCAGDNRGYSFFLFINTLHINAIYQVARKPFNESNFNNSDINDFTLSYKLTDRDLFITAGVTHNYFNKTVYSSLAVYVETAPFTLSYIAGPNLVYTQWLNSSLHFPPNVGQVIDPDLLQYFFVVAICRPEVCEKYMNNFGNAVPMISVSTNALCNDCKWSPVERDYLCEKNLTHYKKKIERKKNFVHILTCFAVRQGRKGKKKKIVMEMYNVF</sequence>
<dbReference type="AlphaFoldDB" id="X6MFQ3"/>
<organism evidence="1 2">
    <name type="scientific">Reticulomyxa filosa</name>
    <dbReference type="NCBI Taxonomy" id="46433"/>
    <lineage>
        <taxon>Eukaryota</taxon>
        <taxon>Sar</taxon>
        <taxon>Rhizaria</taxon>
        <taxon>Retaria</taxon>
        <taxon>Foraminifera</taxon>
        <taxon>Monothalamids</taxon>
        <taxon>Reticulomyxidae</taxon>
        <taxon>Reticulomyxa</taxon>
    </lineage>
</organism>
<dbReference type="EMBL" id="ASPP01021034">
    <property type="protein sequence ID" value="ETO12838.1"/>
    <property type="molecule type" value="Genomic_DNA"/>
</dbReference>
<dbReference type="Proteomes" id="UP000023152">
    <property type="component" value="Unassembled WGS sequence"/>
</dbReference>
<name>X6MFQ3_RETFI</name>
<keyword evidence="2" id="KW-1185">Reference proteome</keyword>
<comment type="caution">
    <text evidence="1">The sequence shown here is derived from an EMBL/GenBank/DDBJ whole genome shotgun (WGS) entry which is preliminary data.</text>
</comment>
<protein>
    <submittedName>
        <fullName evidence="1">Uncharacterized protein</fullName>
    </submittedName>
</protein>
<accession>X6MFQ3</accession>
<reference evidence="1 2" key="1">
    <citation type="journal article" date="2013" name="Curr. Biol.">
        <title>The Genome of the Foraminiferan Reticulomyxa filosa.</title>
        <authorList>
            <person name="Glockner G."/>
            <person name="Hulsmann N."/>
            <person name="Schleicher M."/>
            <person name="Noegel A.A."/>
            <person name="Eichinger L."/>
            <person name="Gallinger C."/>
            <person name="Pawlowski J."/>
            <person name="Sierra R."/>
            <person name="Euteneuer U."/>
            <person name="Pillet L."/>
            <person name="Moustafa A."/>
            <person name="Platzer M."/>
            <person name="Groth M."/>
            <person name="Szafranski K."/>
            <person name="Schliwa M."/>
        </authorList>
    </citation>
    <scope>NUCLEOTIDE SEQUENCE [LARGE SCALE GENOMIC DNA]</scope>
</reference>
<evidence type="ECO:0000313" key="2">
    <source>
        <dbReference type="Proteomes" id="UP000023152"/>
    </source>
</evidence>
<proteinExistence type="predicted"/>
<gene>
    <name evidence="1" type="ORF">RFI_24537</name>
</gene>
<evidence type="ECO:0000313" key="1">
    <source>
        <dbReference type="EMBL" id="ETO12838.1"/>
    </source>
</evidence>